<evidence type="ECO:0000256" key="7">
    <source>
        <dbReference type="ARBA" id="ARBA00022962"/>
    </source>
</evidence>
<proteinExistence type="inferred from homology"/>
<dbReference type="InterPro" id="IPR017932">
    <property type="entry name" value="GATase_2_dom"/>
</dbReference>
<dbReference type="GO" id="GO:0005524">
    <property type="term" value="F:ATP binding"/>
    <property type="evidence" value="ECO:0007669"/>
    <property type="project" value="UniProtKB-KW"/>
</dbReference>
<dbReference type="InterPro" id="IPR029055">
    <property type="entry name" value="Ntn_hydrolases_N"/>
</dbReference>
<comment type="catalytic activity">
    <reaction evidence="8">
        <text>L-aspartate + L-glutamine + ATP + H2O = L-asparagine + L-glutamate + AMP + diphosphate + H(+)</text>
        <dbReference type="Rhea" id="RHEA:12228"/>
        <dbReference type="ChEBI" id="CHEBI:15377"/>
        <dbReference type="ChEBI" id="CHEBI:15378"/>
        <dbReference type="ChEBI" id="CHEBI:29985"/>
        <dbReference type="ChEBI" id="CHEBI:29991"/>
        <dbReference type="ChEBI" id="CHEBI:30616"/>
        <dbReference type="ChEBI" id="CHEBI:33019"/>
        <dbReference type="ChEBI" id="CHEBI:58048"/>
        <dbReference type="ChEBI" id="CHEBI:58359"/>
        <dbReference type="ChEBI" id="CHEBI:456215"/>
        <dbReference type="EC" id="6.3.5.4"/>
    </reaction>
</comment>
<dbReference type="InterPro" id="IPR014729">
    <property type="entry name" value="Rossmann-like_a/b/a_fold"/>
</dbReference>
<comment type="pathway">
    <text evidence="1">Amino-acid biosynthesis; L-asparagine biosynthesis; L-asparagine from L-aspartate (L-Gln route): step 1/1.</text>
</comment>
<protein>
    <recommendedName>
        <fullName evidence="3">asparagine synthase (glutamine-hydrolyzing)</fullName>
        <ecNumber evidence="3">6.3.5.4</ecNumber>
    </recommendedName>
</protein>
<keyword evidence="5 10" id="KW-0067">ATP-binding</keyword>
<evidence type="ECO:0000259" key="12">
    <source>
        <dbReference type="PROSITE" id="PS51278"/>
    </source>
</evidence>
<dbReference type="Gene3D" id="3.60.20.10">
    <property type="entry name" value="Glutamine Phosphoribosylpyrophosphate, subunit 1, domain 1"/>
    <property type="match status" value="1"/>
</dbReference>
<evidence type="ECO:0000256" key="9">
    <source>
        <dbReference type="PIRSR" id="PIRSR001589-1"/>
    </source>
</evidence>
<evidence type="ECO:0000256" key="6">
    <source>
        <dbReference type="ARBA" id="ARBA00022888"/>
    </source>
</evidence>
<feature type="site" description="Important for beta-aspartyl-AMP intermediate formation" evidence="11">
    <location>
        <position position="378"/>
    </location>
</feature>
<dbReference type="PANTHER" id="PTHR43284:SF1">
    <property type="entry name" value="ASPARAGINE SYNTHETASE"/>
    <property type="match status" value="1"/>
</dbReference>
<evidence type="ECO:0000256" key="2">
    <source>
        <dbReference type="ARBA" id="ARBA00005752"/>
    </source>
</evidence>
<dbReference type="PIRSF" id="PIRSF001589">
    <property type="entry name" value="Asn_synthetase_glu-h"/>
    <property type="match status" value="1"/>
</dbReference>
<dbReference type="InterPro" id="IPR001962">
    <property type="entry name" value="Asn_synthase"/>
</dbReference>
<dbReference type="InterPro" id="IPR033738">
    <property type="entry name" value="AsnB_N"/>
</dbReference>
<dbReference type="Pfam" id="PF13537">
    <property type="entry name" value="GATase_7"/>
    <property type="match status" value="1"/>
</dbReference>
<dbReference type="Proteomes" id="UP000030008">
    <property type="component" value="Unassembled WGS sequence"/>
</dbReference>
<dbReference type="SUPFAM" id="SSF56235">
    <property type="entry name" value="N-terminal nucleophile aminohydrolases (Ntn hydrolases)"/>
    <property type="match status" value="1"/>
</dbReference>
<evidence type="ECO:0000256" key="4">
    <source>
        <dbReference type="ARBA" id="ARBA00022741"/>
    </source>
</evidence>
<dbReference type="Pfam" id="PF00733">
    <property type="entry name" value="Asn_synthase"/>
    <property type="match status" value="1"/>
</dbReference>
<evidence type="ECO:0000256" key="11">
    <source>
        <dbReference type="PIRSR" id="PIRSR001589-3"/>
    </source>
</evidence>
<dbReference type="InterPro" id="IPR006426">
    <property type="entry name" value="Asn_synth_AEB"/>
</dbReference>
<name>A0A099I343_CLOIN</name>
<dbReference type="GO" id="GO:0006529">
    <property type="term" value="P:asparagine biosynthetic process"/>
    <property type="evidence" value="ECO:0007669"/>
    <property type="project" value="UniProtKB-KW"/>
</dbReference>
<evidence type="ECO:0000256" key="3">
    <source>
        <dbReference type="ARBA" id="ARBA00012737"/>
    </source>
</evidence>
<feature type="domain" description="Glutamine amidotransferase type-2" evidence="12">
    <location>
        <begin position="2"/>
        <end position="216"/>
    </location>
</feature>
<reference evidence="13 14" key="1">
    <citation type="submission" date="2014-08" db="EMBL/GenBank/DDBJ databases">
        <title>Clostridium innocuum, an unnegligible vancomycin-resistant pathogen causing extra-intestinal infections.</title>
        <authorList>
            <person name="Feng Y."/>
            <person name="Chiu C.-H."/>
        </authorList>
    </citation>
    <scope>NUCLEOTIDE SEQUENCE [LARGE SCALE GENOMIC DNA]</scope>
    <source>
        <strain evidence="13 14">AN88</strain>
    </source>
</reference>
<evidence type="ECO:0000313" key="13">
    <source>
        <dbReference type="EMBL" id="KGJ52115.1"/>
    </source>
</evidence>
<dbReference type="RefSeq" id="WP_044906797.1">
    <property type="nucleotide sequence ID" value="NZ_JAJFED010000037.1"/>
</dbReference>
<gene>
    <name evidence="13" type="ORF">CIAN88_16585</name>
</gene>
<keyword evidence="6 9" id="KW-0061">Asparagine biosynthesis</keyword>
<organism evidence="13 14">
    <name type="scientific">Clostridium innocuum</name>
    <dbReference type="NCBI Taxonomy" id="1522"/>
    <lineage>
        <taxon>Bacteria</taxon>
        <taxon>Bacillati</taxon>
        <taxon>Bacillota</taxon>
        <taxon>Clostridia</taxon>
        <taxon>Eubacteriales</taxon>
        <taxon>Clostridiaceae</taxon>
        <taxon>Clostridium</taxon>
    </lineage>
</organism>
<evidence type="ECO:0000313" key="14">
    <source>
        <dbReference type="Proteomes" id="UP000030008"/>
    </source>
</evidence>
<dbReference type="CDD" id="cd00712">
    <property type="entry name" value="AsnB"/>
    <property type="match status" value="1"/>
</dbReference>
<dbReference type="NCBIfam" id="TIGR01536">
    <property type="entry name" value="asn_synth_AEB"/>
    <property type="match status" value="1"/>
</dbReference>
<evidence type="ECO:0000256" key="10">
    <source>
        <dbReference type="PIRSR" id="PIRSR001589-2"/>
    </source>
</evidence>
<comment type="similarity">
    <text evidence="2">Belongs to the asparagine synthetase family.</text>
</comment>
<dbReference type="PANTHER" id="PTHR43284">
    <property type="entry name" value="ASPARAGINE SYNTHETASE (GLUTAMINE-HYDROLYZING)"/>
    <property type="match status" value="1"/>
</dbReference>
<dbReference type="SUPFAM" id="SSF52402">
    <property type="entry name" value="Adenine nucleotide alpha hydrolases-like"/>
    <property type="match status" value="1"/>
</dbReference>
<dbReference type="EC" id="6.3.5.4" evidence="3"/>
<dbReference type="AlphaFoldDB" id="A0A099I343"/>
<dbReference type="GO" id="GO:0005829">
    <property type="term" value="C:cytosol"/>
    <property type="evidence" value="ECO:0007669"/>
    <property type="project" value="TreeGrafter"/>
</dbReference>
<dbReference type="PROSITE" id="PS51278">
    <property type="entry name" value="GATASE_TYPE_2"/>
    <property type="match status" value="1"/>
</dbReference>
<evidence type="ECO:0000256" key="1">
    <source>
        <dbReference type="ARBA" id="ARBA00005187"/>
    </source>
</evidence>
<feature type="binding site" evidence="10">
    <location>
        <position position="102"/>
    </location>
    <ligand>
        <name>L-glutamine</name>
        <dbReference type="ChEBI" id="CHEBI:58359"/>
    </ligand>
</feature>
<accession>A0A099I343</accession>
<dbReference type="EMBL" id="JQIF01000083">
    <property type="protein sequence ID" value="KGJ52115.1"/>
    <property type="molecule type" value="Genomic_DNA"/>
</dbReference>
<sequence>MCGIAGIVDGEHRMKYRNQQAVEDMLDTMKRRGPDQQNIYTDEAVTLLHARLSVMDLQHGKQPMQLKSDPRYVMVYNGELYNTEELRRELQKKGYAFQETSDTEVLLQAFIEWKETVVERLNGIFAFAVWDKKAHRLFMARDRMGVKPLFYTLQEGAMLFASEMKALLAHPQIPAILHADGIAEIMLLGPGRTPGYGVFHNIRELKPGQYAWYDHKGMRLTTYFHLQDREHPDDFATTVQTVHDLVTDSIRRQLIADVDVATFLSGGLDSSIISAVAAREFKKQGKTLHTFSVNYEDNEKYFHSTKFQPNSDQHYIEVMQSFLQSDHHNIVLKTEDLVDALYTAVDARDLPGMADVDSSLLLFCKEIRKYCTVALSGECADEIFGGYPWYRDPKIRATYGFPWAQSTKYRMGFLNEELAEQINAVTYVDQRYQETLKQSDILCNRTKEERRLREMVNLNMKWFMQTLLDRKDRMSMYNSLEVRVPFCDMRIAEYLYSVPWEFKDYQGYEKGLLREAVKGLLPDEVLWRKKSPYPKTWHPKYRELVSRQMQELLAQGNEPLLQLVKREKLQELLREDRSIPWYGQLMNTPQTIAYLLQVNYWLKKYHVQIQV</sequence>
<comment type="caution">
    <text evidence="13">The sequence shown here is derived from an EMBL/GenBank/DDBJ whole genome shotgun (WGS) entry which is preliminary data.</text>
</comment>
<feature type="active site" description="For GATase activity" evidence="9">
    <location>
        <position position="2"/>
    </location>
</feature>
<feature type="binding site" evidence="10">
    <location>
        <position position="293"/>
    </location>
    <ligand>
        <name>ATP</name>
        <dbReference type="ChEBI" id="CHEBI:30616"/>
    </ligand>
</feature>
<keyword evidence="7 9" id="KW-0315">Glutamine amidotransferase</keyword>
<keyword evidence="9" id="KW-0028">Amino-acid biosynthesis</keyword>
<feature type="binding site" evidence="10">
    <location>
        <begin position="376"/>
        <end position="377"/>
    </location>
    <ligand>
        <name>ATP</name>
        <dbReference type="ChEBI" id="CHEBI:30616"/>
    </ligand>
</feature>
<dbReference type="Gene3D" id="3.40.50.620">
    <property type="entry name" value="HUPs"/>
    <property type="match status" value="1"/>
</dbReference>
<keyword evidence="4 10" id="KW-0547">Nucleotide-binding</keyword>
<dbReference type="InterPro" id="IPR051786">
    <property type="entry name" value="ASN_synthetase/amidase"/>
</dbReference>
<evidence type="ECO:0000256" key="8">
    <source>
        <dbReference type="ARBA" id="ARBA00048741"/>
    </source>
</evidence>
<evidence type="ECO:0000256" key="5">
    <source>
        <dbReference type="ARBA" id="ARBA00022840"/>
    </source>
</evidence>
<dbReference type="CDD" id="cd01991">
    <property type="entry name" value="Asn_synthase_B_C"/>
    <property type="match status" value="1"/>
</dbReference>
<dbReference type="GO" id="GO:0004066">
    <property type="term" value="F:asparagine synthase (glutamine-hydrolyzing) activity"/>
    <property type="evidence" value="ECO:0007669"/>
    <property type="project" value="UniProtKB-EC"/>
</dbReference>